<accession>A0ABQ5Q4K7</accession>
<reference evidence="1 2" key="1">
    <citation type="journal article" date="2023" name="Antonie Van Leeuwenhoek">
        <title>Mesoterricola silvestris gen. nov., sp. nov., Mesoterricola sediminis sp. nov., Geothrix oryzae sp. nov., Geothrix edaphica sp. nov., Geothrix rubra sp. nov., and Geothrix limicola sp. nov., six novel members of Acidobacteriota isolated from soils.</title>
        <authorList>
            <person name="Itoh H."/>
            <person name="Sugisawa Y."/>
            <person name="Mise K."/>
            <person name="Xu Z."/>
            <person name="Kuniyasu M."/>
            <person name="Ushijima N."/>
            <person name="Kawano K."/>
            <person name="Kobayashi E."/>
            <person name="Shiratori Y."/>
            <person name="Masuda Y."/>
            <person name="Senoo K."/>
        </authorList>
    </citation>
    <scope>NUCLEOTIDE SEQUENCE [LARGE SCALE GENOMIC DNA]</scope>
    <source>
        <strain evidence="1 2">Red803</strain>
    </source>
</reference>
<dbReference type="EMBL" id="BSDD01000001">
    <property type="protein sequence ID" value="GLH69284.1"/>
    <property type="molecule type" value="Genomic_DNA"/>
</dbReference>
<protein>
    <submittedName>
        <fullName evidence="1">Uncharacterized protein</fullName>
    </submittedName>
</protein>
<proteinExistence type="predicted"/>
<comment type="caution">
    <text evidence="1">The sequence shown here is derived from an EMBL/GenBank/DDBJ whole genome shotgun (WGS) entry which is preliminary data.</text>
</comment>
<dbReference type="PROSITE" id="PS51257">
    <property type="entry name" value="PROKAR_LIPOPROTEIN"/>
    <property type="match status" value="1"/>
</dbReference>
<sequence length="139" mass="15396">MRGLWIPLVLLAAVGLACRRAEPVPPPAARIVVRFLDRDAVLALPSVPPEGTWRLMNAGQWEPLELRWKPGPPRIGATVVGRTAPDWVMLEDPSGESHRVVMRGPGPEELARRNERLDPDEVDALAVLGLLWALAWSRH</sequence>
<organism evidence="1 2">
    <name type="scientific">Geothrix rubra</name>
    <dbReference type="NCBI Taxonomy" id="2927977"/>
    <lineage>
        <taxon>Bacteria</taxon>
        <taxon>Pseudomonadati</taxon>
        <taxon>Acidobacteriota</taxon>
        <taxon>Holophagae</taxon>
        <taxon>Holophagales</taxon>
        <taxon>Holophagaceae</taxon>
        <taxon>Geothrix</taxon>
    </lineage>
</organism>
<evidence type="ECO:0000313" key="1">
    <source>
        <dbReference type="EMBL" id="GLH69284.1"/>
    </source>
</evidence>
<evidence type="ECO:0000313" key="2">
    <source>
        <dbReference type="Proteomes" id="UP001165089"/>
    </source>
</evidence>
<gene>
    <name evidence="1" type="ORF">GETHPA_08170</name>
</gene>
<keyword evidence="2" id="KW-1185">Reference proteome</keyword>
<dbReference type="RefSeq" id="WP_285723206.1">
    <property type="nucleotide sequence ID" value="NZ_BSDD01000001.1"/>
</dbReference>
<name>A0ABQ5Q4K7_9BACT</name>
<dbReference type="Proteomes" id="UP001165089">
    <property type="component" value="Unassembled WGS sequence"/>
</dbReference>